<dbReference type="GO" id="GO:0003824">
    <property type="term" value="F:catalytic activity"/>
    <property type="evidence" value="ECO:0007669"/>
    <property type="project" value="UniProtKB-ARBA"/>
</dbReference>
<dbReference type="CDD" id="cd06558">
    <property type="entry name" value="crotonase-like"/>
    <property type="match status" value="1"/>
</dbReference>
<dbReference type="SUPFAM" id="SSF52096">
    <property type="entry name" value="ClpP/crotonase"/>
    <property type="match status" value="1"/>
</dbReference>
<gene>
    <name evidence="1" type="ORF">M0639_32575</name>
</gene>
<geneLocation type="plasmid" evidence="1 2">
    <name>pdjl-6-4</name>
</geneLocation>
<accession>A0AB38RNR1</accession>
<evidence type="ECO:0000313" key="2">
    <source>
        <dbReference type="Proteomes" id="UP000831484"/>
    </source>
</evidence>
<proteinExistence type="predicted"/>
<protein>
    <submittedName>
        <fullName evidence="1">Enoyl-CoA hydratase-related protein</fullName>
    </submittedName>
</protein>
<dbReference type="InterPro" id="IPR001753">
    <property type="entry name" value="Enoyl-CoA_hydra/iso"/>
</dbReference>
<reference evidence="2" key="1">
    <citation type="journal article" date="2022" name="Environ. Microbiol.">
        <title>Functional analysis, diversity, and distribution of carbendazim hydrolases MheI and CbmA, responsible for the initial step in carbendazim degradation.</title>
        <authorList>
            <person name="Zhang M."/>
            <person name="Bai X."/>
            <person name="Li Q."/>
            <person name="Zhang L."/>
            <person name="Zhu Q."/>
            <person name="Gao S."/>
            <person name="Ke Z."/>
            <person name="Jiang M."/>
            <person name="Hu J."/>
            <person name="Qiu J."/>
            <person name="Hong Q."/>
        </authorList>
    </citation>
    <scope>NUCLEOTIDE SEQUENCE [LARGE SCALE GENOMIC DNA]</scope>
    <source>
        <strain evidence="2">djl-6</strain>
    </source>
</reference>
<dbReference type="EMBL" id="CP096567">
    <property type="protein sequence ID" value="UPU46483.1"/>
    <property type="molecule type" value="Genomic_DNA"/>
</dbReference>
<dbReference type="Gene3D" id="3.90.226.10">
    <property type="entry name" value="2-enoyl-CoA Hydratase, Chain A, domain 1"/>
    <property type="match status" value="1"/>
</dbReference>
<sequence length="266" mass="28904">MTGQVRIEHTERVAWITIDRPEAKGALTSDMVAALHDTVADLRTRKCVDVVVIRGEGTDFCTGSDMGDIASVLGAPADERREAFDSSISGTIQPLLRDLLALPQPIVASTRGYAIGIGVMFMLAADLVIASDTTKISLPQPHLGHSLDHGESWLLPRRVGPSRALQICLLGDVVGSEDLERFGLCNWLSSDAHLESRTQEVVDGLLAVAPGSLWRTKALLRNSIDASFEEQLLLEREHASAGAATEDFIEAINAQMQRRVPVYNNR</sequence>
<dbReference type="AlphaFoldDB" id="A0AB38RNR1"/>
<dbReference type="PANTHER" id="PTHR43459:SF1">
    <property type="entry name" value="EG:BACN32G11.4 PROTEIN"/>
    <property type="match status" value="1"/>
</dbReference>
<organism evidence="1 2">
    <name type="scientific">Rhodococcus qingshengii JCM 15477</name>
    <dbReference type="NCBI Taxonomy" id="1303681"/>
    <lineage>
        <taxon>Bacteria</taxon>
        <taxon>Bacillati</taxon>
        <taxon>Actinomycetota</taxon>
        <taxon>Actinomycetes</taxon>
        <taxon>Mycobacteriales</taxon>
        <taxon>Nocardiaceae</taxon>
        <taxon>Rhodococcus</taxon>
        <taxon>Rhodococcus erythropolis group</taxon>
    </lineage>
</organism>
<keyword evidence="1" id="KW-0614">Plasmid</keyword>
<name>A0AB38RNR1_RHOSG</name>
<dbReference type="Proteomes" id="UP000831484">
    <property type="component" value="Plasmid pdjl-6-4"/>
</dbReference>
<evidence type="ECO:0000313" key="1">
    <source>
        <dbReference type="EMBL" id="UPU46483.1"/>
    </source>
</evidence>
<dbReference type="RefSeq" id="WP_058228070.1">
    <property type="nucleotide sequence ID" value="NZ_CP096567.1"/>
</dbReference>
<keyword evidence="2" id="KW-1185">Reference proteome</keyword>
<dbReference type="InterPro" id="IPR029045">
    <property type="entry name" value="ClpP/crotonase-like_dom_sf"/>
</dbReference>
<dbReference type="Pfam" id="PF00378">
    <property type="entry name" value="ECH_1"/>
    <property type="match status" value="1"/>
</dbReference>
<dbReference type="PANTHER" id="PTHR43459">
    <property type="entry name" value="ENOYL-COA HYDRATASE"/>
    <property type="match status" value="1"/>
</dbReference>